<dbReference type="PANTHER" id="PTHR35333:SF5">
    <property type="entry name" value="CONSERVED LIPOPROTEIN LPQF-RELATED"/>
    <property type="match status" value="1"/>
</dbReference>
<dbReference type="EMBL" id="VYRZ01000003">
    <property type="protein sequence ID" value="KAA9085230.1"/>
    <property type="molecule type" value="Genomic_DNA"/>
</dbReference>
<dbReference type="InterPro" id="IPR012338">
    <property type="entry name" value="Beta-lactam/transpept-like"/>
</dbReference>
<dbReference type="GO" id="GO:0046677">
    <property type="term" value="P:response to antibiotic"/>
    <property type="evidence" value="ECO:0007669"/>
    <property type="project" value="InterPro"/>
</dbReference>
<evidence type="ECO:0000313" key="4">
    <source>
        <dbReference type="EMBL" id="KAA9085230.1"/>
    </source>
</evidence>
<name>A0A5J5IRE2_9MICO</name>
<dbReference type="InterPro" id="IPR040846">
    <property type="entry name" value="ORF_12_N"/>
</dbReference>
<keyword evidence="5" id="KW-1185">Reference proteome</keyword>
<dbReference type="Gene3D" id="3.10.450.280">
    <property type="match status" value="1"/>
</dbReference>
<dbReference type="PANTHER" id="PTHR35333">
    <property type="entry name" value="BETA-LACTAMASE"/>
    <property type="match status" value="1"/>
</dbReference>
<feature type="region of interest" description="Disordered" evidence="1">
    <location>
        <begin position="1"/>
        <end position="24"/>
    </location>
</feature>
<dbReference type="AlphaFoldDB" id="A0A5J5IRE2"/>
<dbReference type="GO" id="GO:0008800">
    <property type="term" value="F:beta-lactamase activity"/>
    <property type="evidence" value="ECO:0007669"/>
    <property type="project" value="InterPro"/>
</dbReference>
<gene>
    <name evidence="4" type="ORF">F6B42_12155</name>
</gene>
<dbReference type="InterPro" id="IPR000871">
    <property type="entry name" value="Beta-lactam_class-A"/>
</dbReference>
<comment type="caution">
    <text evidence="4">The sequence shown here is derived from an EMBL/GenBank/DDBJ whole genome shotgun (WGS) entry which is preliminary data.</text>
</comment>
<keyword evidence="4" id="KW-0378">Hydrolase</keyword>
<dbReference type="Gene3D" id="3.40.710.10">
    <property type="entry name" value="DD-peptidase/beta-lactamase superfamily"/>
    <property type="match status" value="1"/>
</dbReference>
<evidence type="ECO:0000259" key="3">
    <source>
        <dbReference type="Pfam" id="PF18042"/>
    </source>
</evidence>
<accession>A0A5J5IRE2</accession>
<dbReference type="OrthoDB" id="108135at2"/>
<evidence type="ECO:0000256" key="1">
    <source>
        <dbReference type="SAM" id="MobiDB-lite"/>
    </source>
</evidence>
<sequence length="475" mass="49961">MEPRIETHTASEPSAPTRRASRRITRRTVAVATALALAATLTACSTDETDAPAPGGSASPVAIPETPVGMQSQWVLDEINGDDETTTAEIEERFDAAILDQLSATDLQSVFADLRAAAPWTPIGYEGSDVQARVTIEASDVAYDMSVSVTPDGLMDGLLFGESVADRTPAASWDELGEQIEDAPFAASLAVSTVGDADPSVDRRFGSADPMPIGSMFKLWVLGAVVDAVEAGTLSWDDELTIDARVRSLPSGELQDLPDGSTVSVREAAEKMIAISDNTATDALILAVGRDRVEAAMTDMGATAAERNIPFPTTRELFWLLFGEEDLRTLWAGADGDPTARASVLERIPAGVPDLSAAGAVTPAWRDGVEWFATPDDIAAAHVALQERARTDAGAPVREILSANPGSQFDDVWTYVGFKGGSSPGVLAGSWYLERESAEPVVVSVFAQADDAQTLANPGIAYGWVEDAAALLGAP</sequence>
<reference evidence="5" key="1">
    <citation type="submission" date="2019-09" db="EMBL/GenBank/DDBJ databases">
        <title>Mumia zhuanghuii sp. nov. isolated from the intestinal contents of plateau pika (Ochotona curzoniae) in the Qinghai-Tibet plateau of China.</title>
        <authorList>
            <person name="Tian Z."/>
        </authorList>
    </citation>
    <scope>NUCLEOTIDE SEQUENCE [LARGE SCALE GENOMIC DNA]</scope>
    <source>
        <strain evidence="5">DSM 25564</strain>
    </source>
</reference>
<dbReference type="GO" id="GO:0030655">
    <property type="term" value="P:beta-lactam antibiotic catabolic process"/>
    <property type="evidence" value="ECO:0007669"/>
    <property type="project" value="InterPro"/>
</dbReference>
<dbReference type="InterPro" id="IPR045155">
    <property type="entry name" value="Beta-lactam_cat"/>
</dbReference>
<feature type="domain" description="ORF 12 gene product N-terminal" evidence="3">
    <location>
        <begin position="63"/>
        <end position="153"/>
    </location>
</feature>
<dbReference type="Pfam" id="PF13354">
    <property type="entry name" value="Beta-lactamase2"/>
    <property type="match status" value="1"/>
</dbReference>
<dbReference type="SUPFAM" id="SSF56601">
    <property type="entry name" value="beta-lactamase/transpeptidase-like"/>
    <property type="match status" value="1"/>
</dbReference>
<dbReference type="Pfam" id="PF18042">
    <property type="entry name" value="ORF_12_N"/>
    <property type="match status" value="1"/>
</dbReference>
<dbReference type="RefSeq" id="WP_150419952.1">
    <property type="nucleotide sequence ID" value="NZ_VYRZ01000003.1"/>
</dbReference>
<evidence type="ECO:0000313" key="5">
    <source>
        <dbReference type="Proteomes" id="UP000327039"/>
    </source>
</evidence>
<proteinExistence type="predicted"/>
<organism evidence="4 5">
    <name type="scientific">Microbacterium radiodurans</name>
    <dbReference type="NCBI Taxonomy" id="661398"/>
    <lineage>
        <taxon>Bacteria</taxon>
        <taxon>Bacillati</taxon>
        <taxon>Actinomycetota</taxon>
        <taxon>Actinomycetes</taxon>
        <taxon>Micrococcales</taxon>
        <taxon>Microbacteriaceae</taxon>
        <taxon>Microbacterium</taxon>
    </lineage>
</organism>
<evidence type="ECO:0000259" key="2">
    <source>
        <dbReference type="Pfam" id="PF13354"/>
    </source>
</evidence>
<feature type="domain" description="Beta-lactamase class A catalytic" evidence="2">
    <location>
        <begin position="205"/>
        <end position="308"/>
    </location>
</feature>
<dbReference type="Proteomes" id="UP000327039">
    <property type="component" value="Unassembled WGS sequence"/>
</dbReference>
<protein>
    <submittedName>
        <fullName evidence="4">Serine hydrolase</fullName>
    </submittedName>
</protein>